<reference evidence="2" key="1">
    <citation type="submission" date="2023-04" db="EMBL/GenBank/DDBJ databases">
        <authorList>
            <consortium name="ELIXIR-Norway"/>
        </authorList>
    </citation>
    <scope>NUCLEOTIDE SEQUENCE [LARGE SCALE GENOMIC DNA]</scope>
</reference>
<proteinExistence type="predicted"/>
<protein>
    <recommendedName>
        <fullName evidence="4">Secreted protein</fullName>
    </recommendedName>
</protein>
<sequence>MLRVLMLLVRPVLPPPPPFGSARPLRRGRAGRHRDRAPTLVHARRAGALTSLRPAHFPPRLAPQDHPTRQKTTPPARSPPGGKVKEPSAPTPQVVRSQQAPQTLR</sequence>
<evidence type="ECO:0008006" key="4">
    <source>
        <dbReference type="Google" id="ProtNLM"/>
    </source>
</evidence>
<organism evidence="2 3">
    <name type="scientific">Rangifer tarandus platyrhynchus</name>
    <name type="common">Svalbard reindeer</name>
    <dbReference type="NCBI Taxonomy" id="3082113"/>
    <lineage>
        <taxon>Eukaryota</taxon>
        <taxon>Metazoa</taxon>
        <taxon>Chordata</taxon>
        <taxon>Craniata</taxon>
        <taxon>Vertebrata</taxon>
        <taxon>Euteleostomi</taxon>
        <taxon>Mammalia</taxon>
        <taxon>Eutheria</taxon>
        <taxon>Laurasiatheria</taxon>
        <taxon>Artiodactyla</taxon>
        <taxon>Ruminantia</taxon>
        <taxon>Pecora</taxon>
        <taxon>Cervidae</taxon>
        <taxon>Odocoileinae</taxon>
        <taxon>Rangifer</taxon>
    </lineage>
</organism>
<keyword evidence="3" id="KW-1185">Reference proteome</keyword>
<gene>
    <name evidence="2" type="ORF">MRATA1EN1_LOCUS21578</name>
</gene>
<evidence type="ECO:0000313" key="2">
    <source>
        <dbReference type="EMBL" id="CAI9172616.1"/>
    </source>
</evidence>
<dbReference type="Proteomes" id="UP001176941">
    <property type="component" value="Chromosome 33"/>
</dbReference>
<name>A0ABN8ZI05_RANTA</name>
<evidence type="ECO:0000313" key="3">
    <source>
        <dbReference type="Proteomes" id="UP001176941"/>
    </source>
</evidence>
<dbReference type="EMBL" id="OX459969">
    <property type="protein sequence ID" value="CAI9172616.1"/>
    <property type="molecule type" value="Genomic_DNA"/>
</dbReference>
<feature type="compositionally biased region" description="Basic residues" evidence="1">
    <location>
        <begin position="24"/>
        <end position="35"/>
    </location>
</feature>
<feature type="compositionally biased region" description="Polar residues" evidence="1">
    <location>
        <begin position="94"/>
        <end position="105"/>
    </location>
</feature>
<accession>A0ABN8ZI05</accession>
<feature type="region of interest" description="Disordered" evidence="1">
    <location>
        <begin position="11"/>
        <end position="105"/>
    </location>
</feature>
<evidence type="ECO:0000256" key="1">
    <source>
        <dbReference type="SAM" id="MobiDB-lite"/>
    </source>
</evidence>